<keyword evidence="1" id="KW-0472">Membrane</keyword>
<keyword evidence="1" id="KW-0812">Transmembrane</keyword>
<keyword evidence="3" id="KW-1185">Reference proteome</keyword>
<evidence type="ECO:0000313" key="3">
    <source>
        <dbReference type="Proteomes" id="UP000218267"/>
    </source>
</evidence>
<dbReference type="KEGG" id="mbas:ALGA_2765"/>
<evidence type="ECO:0000313" key="2">
    <source>
        <dbReference type="EMBL" id="BAX81077.1"/>
    </source>
</evidence>
<dbReference type="RefSeq" id="WP_096430060.1">
    <property type="nucleotide sequence ID" value="NZ_AP018042.1"/>
</dbReference>
<evidence type="ECO:0008006" key="4">
    <source>
        <dbReference type="Google" id="ProtNLM"/>
    </source>
</evidence>
<reference evidence="2 3" key="1">
    <citation type="journal article" date="2018" name="Mar. Genomics">
        <title>Complete genome sequence of Marinifilaceae bacterium strain SPP2, isolated from the Antarctic marine sediment.</title>
        <authorList>
            <person name="Watanabe M."/>
            <person name="Kojima H."/>
            <person name="Fukui M."/>
        </authorList>
    </citation>
    <scope>NUCLEOTIDE SEQUENCE [LARGE SCALE GENOMIC DNA]</scope>
    <source>
        <strain evidence="2 3">SPP2</strain>
    </source>
</reference>
<proteinExistence type="predicted"/>
<organism evidence="2 3">
    <name type="scientific">Labilibaculum antarcticum</name>
    <dbReference type="NCBI Taxonomy" id="1717717"/>
    <lineage>
        <taxon>Bacteria</taxon>
        <taxon>Pseudomonadati</taxon>
        <taxon>Bacteroidota</taxon>
        <taxon>Bacteroidia</taxon>
        <taxon>Marinilabiliales</taxon>
        <taxon>Marinifilaceae</taxon>
        <taxon>Labilibaculum</taxon>
    </lineage>
</organism>
<keyword evidence="1" id="KW-1133">Transmembrane helix</keyword>
<dbReference type="AlphaFoldDB" id="A0A1Y1CL33"/>
<gene>
    <name evidence="2" type="ORF">ALGA_2765</name>
</gene>
<name>A0A1Y1CL33_9BACT</name>
<evidence type="ECO:0000256" key="1">
    <source>
        <dbReference type="SAM" id="Phobius"/>
    </source>
</evidence>
<protein>
    <recommendedName>
        <fullName evidence="4">FUSC family protein</fullName>
    </recommendedName>
</protein>
<sequence>MEKKNLSELTNEELKIEKKELKRRKILNATLIGFLAGIFFIGIVASIYKKNALGIVPMLIPLFLIYRLVNNSKKEKELEKLLKERNLN</sequence>
<feature type="transmembrane region" description="Helical" evidence="1">
    <location>
        <begin position="26"/>
        <end position="45"/>
    </location>
</feature>
<dbReference type="EMBL" id="AP018042">
    <property type="protein sequence ID" value="BAX81077.1"/>
    <property type="molecule type" value="Genomic_DNA"/>
</dbReference>
<dbReference type="Proteomes" id="UP000218267">
    <property type="component" value="Chromosome"/>
</dbReference>
<accession>A0A1Y1CL33</accession>
<feature type="transmembrane region" description="Helical" evidence="1">
    <location>
        <begin position="51"/>
        <end position="69"/>
    </location>
</feature>
<reference evidence="3" key="2">
    <citation type="journal article" date="2020" name="Antonie Van Leeuwenhoek">
        <title>Labilibaculum antarcticum sp. nov., a novel facultative anaerobic, psychrotorelant bacterium isolated from marine sediment of Antarctica.</title>
        <authorList>
            <person name="Watanabe M."/>
            <person name="Kojima H."/>
            <person name="Fukui M."/>
        </authorList>
    </citation>
    <scope>NUCLEOTIDE SEQUENCE [LARGE SCALE GENOMIC DNA]</scope>
    <source>
        <strain evidence="3">SPP2</strain>
    </source>
</reference>